<evidence type="ECO:0000256" key="3">
    <source>
        <dbReference type="SAM" id="MobiDB-lite"/>
    </source>
</evidence>
<dbReference type="AlphaFoldDB" id="A0A9N9ZNH0"/>
<dbReference type="Pfam" id="PF24883">
    <property type="entry name" value="NPHP3_N"/>
    <property type="match status" value="1"/>
</dbReference>
<dbReference type="PROSITE" id="PS50297">
    <property type="entry name" value="ANK_REP_REGION"/>
    <property type="match status" value="1"/>
</dbReference>
<comment type="caution">
    <text evidence="5">The sequence shown here is derived from an EMBL/GenBank/DDBJ whole genome shotgun (WGS) entry which is preliminary data.</text>
</comment>
<dbReference type="PANTHER" id="PTHR10039">
    <property type="entry name" value="AMELOGENIN"/>
    <property type="match status" value="1"/>
</dbReference>
<evidence type="ECO:0000259" key="4">
    <source>
        <dbReference type="Pfam" id="PF24883"/>
    </source>
</evidence>
<sequence length="931" mass="104036">MDSESIRAMAEDGPNRPLTDSLSSENSYLLSQQLLAFNKLLKSNADRKIEIIYFYETELSPTAKKLITKQDNDGKWAMNGPEKLLVPPASASLQWDGELSNPVKRSHSEMVKFGPYDDEWQKVSGHLRDLVDRVLRRQGEEEASMLPITRRAANTEKGTLISTQLNVEVALKIQQAADRAMEQCSELLGLKPSNMDIRSDALAQVRLPDTCKWLLNDPGFRGWKNDSVERHQNHLKVLLLKGKPGSGKSVAMKAALDNCVEDGGEKSNARITLSFFFDARTGNQHSETAMYGALLIQLMARLDAGVLLNLKHDIIKRLKYLDGGGKTAGVQDAIHLVLGHLKFQRLFIFLDALDECADLNIGGLVCFFDQILKNTRDGILRVCLSSCTPVLFEGILDTVSINVSEKNQSDIDKLLMENLRWLERIRPKNFQKIVTRLSARASNVFLWADLVVEHIGKQDIGRWRSDRELLGYIDHMPAKLTDLYRHLLHRINQDDRTEACDLIMLIQVAKKPLTVDEVRSMLACSKGSGEQPFNIEDVDIVGRIQSLSCGLIECRSTRYATSSVVQFIHRSFGDFLVNDAGLSLDGRIATNPLAKFHLRIFGLCMRTIGYRIEPRDADKFLPYAAQFWMTHAREGDVSIEEDFQLPSALHDCDTYDAKRVLKLFKKFDSYDSYKHFSRREEVPNSIWLESEDSLIVFLAFEGCNKLVSRHLTTCRKCQSPSEHGVSDLEKAFFLAAYHGFTPTAEVILDGAAAVGASIDVDAVVGGTTALYAACLKGKTTTVEFLLQHGCAVSKGLCQPYQFALHAAAAHDDEGVVDAILKHQHGCGSDIGRLLSAKTDAGYTVFHQVILEGRTRALERLLYEIKDEVTAQALRERTKGNRTAYELAKWLKMSLGEPDAPCVPADEATLNHATAELEIFEQRYPALKTSEG</sequence>
<name>A0A9N9ZNH0_9HYPO</name>
<keyword evidence="2" id="KW-0040">ANK repeat</keyword>
<feature type="domain" description="Nephrocystin 3-like N-terminal" evidence="4">
    <location>
        <begin position="209"/>
        <end position="386"/>
    </location>
</feature>
<organism evidence="5 6">
    <name type="scientific">Clonostachys solani</name>
    <dbReference type="NCBI Taxonomy" id="160281"/>
    <lineage>
        <taxon>Eukaryota</taxon>
        <taxon>Fungi</taxon>
        <taxon>Dikarya</taxon>
        <taxon>Ascomycota</taxon>
        <taxon>Pezizomycotina</taxon>
        <taxon>Sordariomycetes</taxon>
        <taxon>Hypocreomycetidae</taxon>
        <taxon>Hypocreales</taxon>
        <taxon>Bionectriaceae</taxon>
        <taxon>Clonostachys</taxon>
    </lineage>
</organism>
<dbReference type="InterPro" id="IPR036770">
    <property type="entry name" value="Ankyrin_rpt-contain_sf"/>
</dbReference>
<reference evidence="6" key="1">
    <citation type="submission" date="2019-06" db="EMBL/GenBank/DDBJ databases">
        <authorList>
            <person name="Broberg M."/>
        </authorList>
    </citation>
    <scope>NUCLEOTIDE SEQUENCE [LARGE SCALE GENOMIC DNA]</scope>
</reference>
<evidence type="ECO:0000256" key="2">
    <source>
        <dbReference type="PROSITE-ProRule" id="PRU00023"/>
    </source>
</evidence>
<evidence type="ECO:0000313" key="6">
    <source>
        <dbReference type="Proteomes" id="UP000775872"/>
    </source>
</evidence>
<dbReference type="Gene3D" id="1.25.40.20">
    <property type="entry name" value="Ankyrin repeat-containing domain"/>
    <property type="match status" value="1"/>
</dbReference>
<feature type="repeat" description="ANK" evidence="2">
    <location>
        <begin position="765"/>
        <end position="789"/>
    </location>
</feature>
<dbReference type="PANTHER" id="PTHR10039:SF5">
    <property type="entry name" value="NACHT DOMAIN-CONTAINING PROTEIN"/>
    <property type="match status" value="1"/>
</dbReference>
<keyword evidence="1" id="KW-0677">Repeat</keyword>
<dbReference type="InterPro" id="IPR056884">
    <property type="entry name" value="NPHP3-like_N"/>
</dbReference>
<reference evidence="5 6" key="2">
    <citation type="submission" date="2021-10" db="EMBL/GenBank/DDBJ databases">
        <authorList>
            <person name="Piombo E."/>
        </authorList>
    </citation>
    <scope>NUCLEOTIDE SEQUENCE [LARGE SCALE GENOMIC DNA]</scope>
</reference>
<dbReference type="Pfam" id="PF12796">
    <property type="entry name" value="Ank_2"/>
    <property type="match status" value="1"/>
</dbReference>
<dbReference type="InterPro" id="IPR002110">
    <property type="entry name" value="Ankyrin_rpt"/>
</dbReference>
<dbReference type="SMART" id="SM00248">
    <property type="entry name" value="ANK"/>
    <property type="match status" value="3"/>
</dbReference>
<gene>
    <name evidence="5" type="ORF">CSOL1703_00007683</name>
</gene>
<dbReference type="OrthoDB" id="194358at2759"/>
<proteinExistence type="predicted"/>
<protein>
    <recommendedName>
        <fullName evidence="4">Nephrocystin 3-like N-terminal domain-containing protein</fullName>
    </recommendedName>
</protein>
<keyword evidence="6" id="KW-1185">Reference proteome</keyword>
<dbReference type="InterPro" id="IPR027417">
    <property type="entry name" value="P-loop_NTPase"/>
</dbReference>
<dbReference type="SUPFAM" id="SSF48403">
    <property type="entry name" value="Ankyrin repeat"/>
    <property type="match status" value="1"/>
</dbReference>
<evidence type="ECO:0000313" key="5">
    <source>
        <dbReference type="EMBL" id="CAH0058661.1"/>
    </source>
</evidence>
<dbReference type="SUPFAM" id="SSF52540">
    <property type="entry name" value="P-loop containing nucleoside triphosphate hydrolases"/>
    <property type="match status" value="1"/>
</dbReference>
<evidence type="ECO:0000256" key="1">
    <source>
        <dbReference type="ARBA" id="ARBA00022737"/>
    </source>
</evidence>
<dbReference type="PROSITE" id="PS50088">
    <property type="entry name" value="ANK_REPEAT"/>
    <property type="match status" value="1"/>
</dbReference>
<dbReference type="Proteomes" id="UP000775872">
    <property type="component" value="Unassembled WGS sequence"/>
</dbReference>
<feature type="region of interest" description="Disordered" evidence="3">
    <location>
        <begin position="1"/>
        <end position="22"/>
    </location>
</feature>
<accession>A0A9N9ZNH0</accession>
<dbReference type="Gene3D" id="3.40.50.300">
    <property type="entry name" value="P-loop containing nucleotide triphosphate hydrolases"/>
    <property type="match status" value="1"/>
</dbReference>
<dbReference type="EMBL" id="CABFOC020000091">
    <property type="protein sequence ID" value="CAH0058661.1"/>
    <property type="molecule type" value="Genomic_DNA"/>
</dbReference>